<dbReference type="OrthoDB" id="128757at2759"/>
<feature type="compositionally biased region" description="Acidic residues" evidence="1">
    <location>
        <begin position="7"/>
        <end position="29"/>
    </location>
</feature>
<evidence type="ECO:0000256" key="1">
    <source>
        <dbReference type="SAM" id="MobiDB-lite"/>
    </source>
</evidence>
<keyword evidence="4" id="KW-1185">Reference proteome</keyword>
<evidence type="ECO:0000313" key="3">
    <source>
        <dbReference type="EMBL" id="VDI31013.1"/>
    </source>
</evidence>
<protein>
    <recommendedName>
        <fullName evidence="2">PiggyBac transposable element-derived protein domain-containing protein</fullName>
    </recommendedName>
</protein>
<dbReference type="EMBL" id="UYJE01004741">
    <property type="protein sequence ID" value="VDI31013.1"/>
    <property type="molecule type" value="Genomic_DNA"/>
</dbReference>
<dbReference type="AlphaFoldDB" id="A0A8B6E9X0"/>
<dbReference type="Pfam" id="PF13843">
    <property type="entry name" value="DDE_Tnp_1_7"/>
    <property type="match status" value="1"/>
</dbReference>
<evidence type="ECO:0000259" key="2">
    <source>
        <dbReference type="Pfam" id="PF13843"/>
    </source>
</evidence>
<dbReference type="Proteomes" id="UP000596742">
    <property type="component" value="Unassembled WGS sequence"/>
</dbReference>
<dbReference type="InterPro" id="IPR029526">
    <property type="entry name" value="PGBD"/>
</dbReference>
<accession>A0A8B6E9X0</accession>
<comment type="caution">
    <text evidence="3">The sequence shown here is derived from an EMBL/GenBank/DDBJ whole genome shotgun (WGS) entry which is preliminary data.</text>
</comment>
<gene>
    <name evidence="3" type="ORF">MGAL_10B075300</name>
</gene>
<dbReference type="PANTHER" id="PTHR46599">
    <property type="entry name" value="PIGGYBAC TRANSPOSABLE ELEMENT-DERIVED PROTEIN 4"/>
    <property type="match status" value="1"/>
</dbReference>
<reference evidence="3" key="1">
    <citation type="submission" date="2018-11" db="EMBL/GenBank/DDBJ databases">
        <authorList>
            <person name="Alioto T."/>
            <person name="Alioto T."/>
        </authorList>
    </citation>
    <scope>NUCLEOTIDE SEQUENCE</scope>
</reference>
<evidence type="ECO:0000313" key="4">
    <source>
        <dbReference type="Proteomes" id="UP000596742"/>
    </source>
</evidence>
<proteinExistence type="predicted"/>
<feature type="domain" description="PiggyBac transposable element-derived protein" evidence="2">
    <location>
        <begin position="122"/>
        <end position="493"/>
    </location>
</feature>
<organism evidence="3 4">
    <name type="scientific">Mytilus galloprovincialis</name>
    <name type="common">Mediterranean mussel</name>
    <dbReference type="NCBI Taxonomy" id="29158"/>
    <lineage>
        <taxon>Eukaryota</taxon>
        <taxon>Metazoa</taxon>
        <taxon>Spiralia</taxon>
        <taxon>Lophotrochozoa</taxon>
        <taxon>Mollusca</taxon>
        <taxon>Bivalvia</taxon>
        <taxon>Autobranchia</taxon>
        <taxon>Pteriomorphia</taxon>
        <taxon>Mytilida</taxon>
        <taxon>Mytiloidea</taxon>
        <taxon>Mytilidae</taxon>
        <taxon>Mytilinae</taxon>
        <taxon>Mytilus</taxon>
    </lineage>
</organism>
<dbReference type="PANTHER" id="PTHR46599:SF3">
    <property type="entry name" value="PIGGYBAC TRANSPOSABLE ELEMENT-DERIVED PROTEIN 4"/>
    <property type="match status" value="1"/>
</dbReference>
<name>A0A8B6E9X0_MYTGA</name>
<feature type="region of interest" description="Disordered" evidence="1">
    <location>
        <begin position="1"/>
        <end position="29"/>
    </location>
</feature>
<sequence>MATPPTEVDDEIDFDDYEEPYTDEGMSEEEEDYLDYLLGDNEEEMNDFDDPWIPADTYISSQSSVESSSSSCTLNSTRIYWKDENSNDDGAPDPRTVQFKPNKKPGIQFGRLSRHTLKLLTSPVDFFKLFLTGMLLTSLCLSTNQHAAYHIRNGKFQSYAGPNGSWEVVTEQEMEKFIGILIYMSFMKLSSVDRYWSRDALYRFNPVPSCMSCVRFKAILSFLQITPLPDVNKDNKLTRVEPIIEHVRNISRELFQIAVDERIVKSKHKWSGIRQFMKDKPVKFGIKLWVLADTITGYTCDFYVYLGKKRTQITDLSKGLAYSVVMNLMPNYCNQGYRLFIDSFYTTLNLINDLLDKKVYTIGAVRGNSTAKPSVFKKNDGWEKLAGRGDFRWHRESRFLTVQWKDCKVVTIVSPIHTGSKVSGCTRTFQARTGWKKQVVKQPECIKSYNDGMFGVDKSNQYLSRHRCYIKTKFHWWKVLFFHCLDMMVVNSFILFQEFRTEFPNKFESIPAHFGQLEFRESLVRSLLDVGSLEKKHESFACTPSFNENSNRLRCTFCYAHAKMYSLPVQHNKTVFCCEKCSVCLCLVPERNCFKKWHSVEGKPVRNWVKENGRKKKSTVVNITIIMH</sequence>